<dbReference type="Proteomes" id="UP000199045">
    <property type="component" value="Unassembled WGS sequence"/>
</dbReference>
<dbReference type="Gene3D" id="3.60.110.10">
    <property type="entry name" value="Carbon-nitrogen hydrolase"/>
    <property type="match status" value="1"/>
</dbReference>
<name>A0A1G7SLW3_CHIFI</name>
<dbReference type="OrthoDB" id="9816071at2"/>
<feature type="domain" description="PUA" evidence="1">
    <location>
        <begin position="874"/>
        <end position="956"/>
    </location>
</feature>
<dbReference type="EMBL" id="FNBN01000003">
    <property type="protein sequence ID" value="SDG23902.1"/>
    <property type="molecule type" value="Genomic_DNA"/>
</dbReference>
<dbReference type="SMART" id="SM00359">
    <property type="entry name" value="PUA"/>
    <property type="match status" value="1"/>
</dbReference>
<gene>
    <name evidence="2" type="ORF">SAMN04488121_103923</name>
</gene>
<dbReference type="Gene3D" id="2.30.130.10">
    <property type="entry name" value="PUA domain"/>
    <property type="match status" value="1"/>
</dbReference>
<dbReference type="AlphaFoldDB" id="A0A1G7SLW3"/>
<dbReference type="STRING" id="104663.SAMN04488121_103923"/>
<evidence type="ECO:0000313" key="3">
    <source>
        <dbReference type="Proteomes" id="UP000199045"/>
    </source>
</evidence>
<organism evidence="2 3">
    <name type="scientific">Chitinophaga filiformis</name>
    <name type="common">Myxococcus filiformis</name>
    <name type="synonym">Flexibacter filiformis</name>
    <dbReference type="NCBI Taxonomy" id="104663"/>
    <lineage>
        <taxon>Bacteria</taxon>
        <taxon>Pseudomonadati</taxon>
        <taxon>Bacteroidota</taxon>
        <taxon>Chitinophagia</taxon>
        <taxon>Chitinophagales</taxon>
        <taxon>Chitinophagaceae</taxon>
        <taxon>Chitinophaga</taxon>
    </lineage>
</organism>
<dbReference type="InterPro" id="IPR036974">
    <property type="entry name" value="PUA_sf"/>
</dbReference>
<evidence type="ECO:0000259" key="1">
    <source>
        <dbReference type="SMART" id="SM00359"/>
    </source>
</evidence>
<accession>A0A1G7SLW3</accession>
<dbReference type="SUPFAM" id="SSF56317">
    <property type="entry name" value="Carbon-nitrogen hydrolase"/>
    <property type="match status" value="1"/>
</dbReference>
<dbReference type="InterPro" id="IPR027417">
    <property type="entry name" value="P-loop_NTPase"/>
</dbReference>
<dbReference type="Pfam" id="PF20720">
    <property type="entry name" value="nSTAND3"/>
    <property type="match status" value="1"/>
</dbReference>
<dbReference type="SUPFAM" id="SSF52540">
    <property type="entry name" value="P-loop containing nucleoside triphosphate hydrolases"/>
    <property type="match status" value="1"/>
</dbReference>
<dbReference type="Pfam" id="PF01472">
    <property type="entry name" value="PUA"/>
    <property type="match status" value="1"/>
</dbReference>
<dbReference type="InterPro" id="IPR049050">
    <property type="entry name" value="nSTAND3"/>
</dbReference>
<dbReference type="SUPFAM" id="SSF88697">
    <property type="entry name" value="PUA domain-like"/>
    <property type="match status" value="1"/>
</dbReference>
<reference evidence="2 3" key="1">
    <citation type="submission" date="2016-10" db="EMBL/GenBank/DDBJ databases">
        <authorList>
            <person name="de Groot N.N."/>
        </authorList>
    </citation>
    <scope>NUCLEOTIDE SEQUENCE [LARGE SCALE GENOMIC DNA]</scope>
    <source>
        <strain evidence="2 3">DSM 527</strain>
    </source>
</reference>
<proteinExistence type="predicted"/>
<dbReference type="InterPro" id="IPR015947">
    <property type="entry name" value="PUA-like_sf"/>
</dbReference>
<dbReference type="InterPro" id="IPR036526">
    <property type="entry name" value="C-N_Hydrolase_sf"/>
</dbReference>
<sequence>MALQNPFSIEVVNLTQRKQSSCRIMICQLEFKDYDWSSSSGLFFPIYNEKIDIKINELLKIARHNSVDLVIFPELSIPEKFIEKLQEWSREQRIIIIGGSHYHKTTLGFISRSPVIINGKIFFTEKLTPSPLELSPILGEGLIGGHRIIKFTNTAIGNFAVTICSDYLSEEIKSKLDLESLDILCVPSFQKDSDLYYRRMNTDCENSREGLYILYSNFYEEKYGDGHSAVFGIMDNLYTQKLKSANHTDLNPDKKIFQFNRETSYMIADISLETKRPFINRNISTSPNFYLISTNSTFKNSELSFIQKVAHDDERYKRIDELFVAPLEYEEILKTLDQKKIVFIIGDPGIGKTYTAAKILKEHFEQGYTPIWFPGLEKEDRESQNKILTDFIPSDNQIIYFEDPFGRTIFERRDSIFQVFSPLLDKLSSLNSKIIVSSRKEIFEQFSKESLLEKELLQLRIELNIRNPSYDSSGLISIFDKLASIACDWYDKVDFRESVYQAVMSGRLSTPLAIRDLIFVSRNLKSKKDLEEHINRRNTGLVKTFALEILSAPFSTKLVLFLVYFSGFKGKSFLSQLFDDVTDALAKSRYTDIIGLSFNLEIRSQVGYRIEQFGYLKSSYKFSHPIYEEALSTLLISDTDCEIIARAIFYELIRIETKIAYAVVNKIVIKYPDVALYLFNYMREINISSNDDTLNVLLSQKLISTYTNTRNSAYFDLAFHFYPLGELVKNINSQFVGWYDVVQKITLCQRYLNNSPDDFDTSAIQNINWAFIFSNKGDSFINPKKLLNFLIICHAINQKSILIFWKIKGNTFVKRLYILLLIASDRNRLYDLLEGHPIQKELKSYGQILEESVGIKSKNKLMRKVIFSDYQYHGKITVDIGAAIAILNLRANLLPIGILNVIGEFSEGSIIAIFDERNALIGVGVSEFSSNDLKKIKGHNTSELHGILENNHSYLAIRKEFLHRLYPKQFKKWVLIK</sequence>
<evidence type="ECO:0000313" key="2">
    <source>
        <dbReference type="EMBL" id="SDG23902.1"/>
    </source>
</evidence>
<protein>
    <submittedName>
        <fullName evidence="2">PUA domain-containing protein</fullName>
    </submittedName>
</protein>
<dbReference type="PROSITE" id="PS50890">
    <property type="entry name" value="PUA"/>
    <property type="match status" value="1"/>
</dbReference>
<dbReference type="GO" id="GO:0003723">
    <property type="term" value="F:RNA binding"/>
    <property type="evidence" value="ECO:0007669"/>
    <property type="project" value="InterPro"/>
</dbReference>
<dbReference type="CDD" id="cd21157">
    <property type="entry name" value="PUA_G5K"/>
    <property type="match status" value="1"/>
</dbReference>
<dbReference type="RefSeq" id="WP_089833836.1">
    <property type="nucleotide sequence ID" value="NZ_FNBN01000003.1"/>
</dbReference>
<dbReference type="Gene3D" id="3.40.50.300">
    <property type="entry name" value="P-loop containing nucleotide triphosphate hydrolases"/>
    <property type="match status" value="1"/>
</dbReference>
<dbReference type="InterPro" id="IPR002478">
    <property type="entry name" value="PUA"/>
</dbReference>